<dbReference type="CDD" id="cd16664">
    <property type="entry name" value="RING-Ubox_PUB"/>
    <property type="match status" value="1"/>
</dbReference>
<dbReference type="AlphaFoldDB" id="A0AAV0QBH0"/>
<reference evidence="7" key="1">
    <citation type="submission" date="2022-08" db="EMBL/GenBank/DDBJ databases">
        <authorList>
            <person name="Gutierrez-Valencia J."/>
        </authorList>
    </citation>
    <scope>NUCLEOTIDE SEQUENCE</scope>
</reference>
<dbReference type="GO" id="GO:0061630">
    <property type="term" value="F:ubiquitin protein ligase activity"/>
    <property type="evidence" value="ECO:0007669"/>
    <property type="project" value="UniProtKB-UniRule"/>
</dbReference>
<dbReference type="Gene3D" id="3.30.40.10">
    <property type="entry name" value="Zinc/RING finger domain, C3HC4 (zinc finger)"/>
    <property type="match status" value="1"/>
</dbReference>
<evidence type="ECO:0000256" key="5">
    <source>
        <dbReference type="RuleBase" id="RU369093"/>
    </source>
</evidence>
<dbReference type="Pfam" id="PF25598">
    <property type="entry name" value="ARM_PUB"/>
    <property type="match status" value="1"/>
</dbReference>
<dbReference type="EMBL" id="CAMGYJ010000009">
    <property type="protein sequence ID" value="CAI0541597.1"/>
    <property type="molecule type" value="Genomic_DNA"/>
</dbReference>
<keyword evidence="3 5" id="KW-0808">Transferase</keyword>
<dbReference type="PANTHER" id="PTHR22849:SF128">
    <property type="entry name" value="U-BOX DOMAIN-CONTAINING PROTEIN"/>
    <property type="match status" value="1"/>
</dbReference>
<dbReference type="SUPFAM" id="SSF57850">
    <property type="entry name" value="RING/U-box"/>
    <property type="match status" value="1"/>
</dbReference>
<evidence type="ECO:0000313" key="8">
    <source>
        <dbReference type="Proteomes" id="UP001154282"/>
    </source>
</evidence>
<dbReference type="InterPro" id="IPR016024">
    <property type="entry name" value="ARM-type_fold"/>
</dbReference>
<keyword evidence="8" id="KW-1185">Reference proteome</keyword>
<comment type="function">
    <text evidence="5">Functions as an E3 ubiquitin ligase.</text>
</comment>
<dbReference type="PANTHER" id="PTHR22849">
    <property type="entry name" value="WDSAM1 PROTEIN"/>
    <property type="match status" value="1"/>
</dbReference>
<feature type="domain" description="U-box" evidence="6">
    <location>
        <begin position="7"/>
        <end position="87"/>
    </location>
</feature>
<evidence type="ECO:0000256" key="4">
    <source>
        <dbReference type="ARBA" id="ARBA00022786"/>
    </source>
</evidence>
<dbReference type="InterPro" id="IPR045185">
    <property type="entry name" value="PUB22/23/24-like"/>
</dbReference>
<evidence type="ECO:0000256" key="2">
    <source>
        <dbReference type="ARBA" id="ARBA00004906"/>
    </source>
</evidence>
<dbReference type="InterPro" id="IPR045210">
    <property type="entry name" value="RING-Ubox_PUB"/>
</dbReference>
<dbReference type="PROSITE" id="PS51698">
    <property type="entry name" value="U_BOX"/>
    <property type="match status" value="1"/>
</dbReference>
<accession>A0AAV0QBH0</accession>
<dbReference type="Proteomes" id="UP001154282">
    <property type="component" value="Unassembled WGS sequence"/>
</dbReference>
<name>A0AAV0QBH0_9ROSI</name>
<sequence length="437" mass="47618">MEDLEIEIPHYFLCPISLQIMKDPVTAITGITYDRDSIEQWLQNSSTATAAAVCPVSKQPLPRTADLTPNHTLRRLIQAWCTLNSVNRIPTPKSPLAKPHVTKLLREILHHAPPSGSLHALLKLDSLASESDRNRATIADAGAAKAMVSLVLNPEFRTASAGGVEHALRVLNLVWNHTPETTTKLLVRQNEGPLLHSLTWILNNSNSNSQQNQTTQAMCLANRVIAYASASLLERIEPEFFRTIVVRILESRTASKQARRSALQALVEACPWGANRAKIVEADAIHALIELQLDQMSSSASAGSKVGAVAAAAGEKHATELAFDLLARLCTSADGRERLVGHAAGLAVVAKRTLRVSAATDDRAVQVLGMVARYAAGKEEVLTEMLRVGAVTKLCMVMQADCAAYLKEKARGILREHSAFWNNSPCIAVYLLTWYPR</sequence>
<keyword evidence="4 5" id="KW-0833">Ubl conjugation pathway</keyword>
<proteinExistence type="predicted"/>
<protein>
    <recommendedName>
        <fullName evidence="5 6">U-box domain-containing protein</fullName>
        <ecNumber evidence="5">2.3.2.27</ecNumber>
    </recommendedName>
    <alternativeName>
        <fullName evidence="5">RING-type E3 ubiquitin transferase PUB</fullName>
    </alternativeName>
</protein>
<evidence type="ECO:0000313" key="7">
    <source>
        <dbReference type="EMBL" id="CAI0541597.1"/>
    </source>
</evidence>
<dbReference type="SUPFAM" id="SSF48371">
    <property type="entry name" value="ARM repeat"/>
    <property type="match status" value="1"/>
</dbReference>
<dbReference type="Gene3D" id="1.25.10.10">
    <property type="entry name" value="Leucine-rich Repeat Variant"/>
    <property type="match status" value="1"/>
</dbReference>
<dbReference type="EC" id="2.3.2.27" evidence="5"/>
<dbReference type="InterPro" id="IPR011989">
    <property type="entry name" value="ARM-like"/>
</dbReference>
<comment type="catalytic activity">
    <reaction evidence="1 5">
        <text>S-ubiquitinyl-[E2 ubiquitin-conjugating enzyme]-L-cysteine + [acceptor protein]-L-lysine = [E2 ubiquitin-conjugating enzyme]-L-cysteine + N(6)-ubiquitinyl-[acceptor protein]-L-lysine.</text>
        <dbReference type="EC" id="2.3.2.27"/>
    </reaction>
</comment>
<dbReference type="GO" id="GO:0016567">
    <property type="term" value="P:protein ubiquitination"/>
    <property type="evidence" value="ECO:0007669"/>
    <property type="project" value="UniProtKB-UniRule"/>
</dbReference>
<comment type="caution">
    <text evidence="7">The sequence shown here is derived from an EMBL/GenBank/DDBJ whole genome shotgun (WGS) entry which is preliminary data.</text>
</comment>
<dbReference type="Pfam" id="PF04564">
    <property type="entry name" value="U-box"/>
    <property type="match status" value="1"/>
</dbReference>
<dbReference type="SMART" id="SM00504">
    <property type="entry name" value="Ubox"/>
    <property type="match status" value="1"/>
</dbReference>
<dbReference type="InterPro" id="IPR013083">
    <property type="entry name" value="Znf_RING/FYVE/PHD"/>
</dbReference>
<comment type="pathway">
    <text evidence="2 5">Protein modification; protein ubiquitination.</text>
</comment>
<dbReference type="InterPro" id="IPR058678">
    <property type="entry name" value="ARM_PUB"/>
</dbReference>
<organism evidence="7 8">
    <name type="scientific">Linum tenue</name>
    <dbReference type="NCBI Taxonomy" id="586396"/>
    <lineage>
        <taxon>Eukaryota</taxon>
        <taxon>Viridiplantae</taxon>
        <taxon>Streptophyta</taxon>
        <taxon>Embryophyta</taxon>
        <taxon>Tracheophyta</taxon>
        <taxon>Spermatophyta</taxon>
        <taxon>Magnoliopsida</taxon>
        <taxon>eudicotyledons</taxon>
        <taxon>Gunneridae</taxon>
        <taxon>Pentapetalae</taxon>
        <taxon>rosids</taxon>
        <taxon>fabids</taxon>
        <taxon>Malpighiales</taxon>
        <taxon>Linaceae</taxon>
        <taxon>Linum</taxon>
    </lineage>
</organism>
<evidence type="ECO:0000256" key="3">
    <source>
        <dbReference type="ARBA" id="ARBA00022679"/>
    </source>
</evidence>
<evidence type="ECO:0000259" key="6">
    <source>
        <dbReference type="PROSITE" id="PS51698"/>
    </source>
</evidence>
<gene>
    <name evidence="7" type="ORF">LITE_LOCUS42172</name>
</gene>
<dbReference type="InterPro" id="IPR003613">
    <property type="entry name" value="Ubox_domain"/>
</dbReference>
<evidence type="ECO:0000256" key="1">
    <source>
        <dbReference type="ARBA" id="ARBA00000900"/>
    </source>
</evidence>